<evidence type="ECO:0000313" key="1">
    <source>
        <dbReference type="EMBL" id="KMZ67234.1"/>
    </source>
</evidence>
<dbReference type="EMBL" id="LFYR01000916">
    <property type="protein sequence ID" value="KMZ67234.1"/>
    <property type="molecule type" value="Genomic_DNA"/>
</dbReference>
<accession>A0A0K9PE48</accession>
<evidence type="ECO:0000313" key="2">
    <source>
        <dbReference type="Proteomes" id="UP000036987"/>
    </source>
</evidence>
<reference evidence="2" key="1">
    <citation type="journal article" date="2016" name="Nature">
        <title>The genome of the seagrass Zostera marina reveals angiosperm adaptation to the sea.</title>
        <authorList>
            <person name="Olsen J.L."/>
            <person name="Rouze P."/>
            <person name="Verhelst B."/>
            <person name="Lin Y.-C."/>
            <person name="Bayer T."/>
            <person name="Collen J."/>
            <person name="Dattolo E."/>
            <person name="De Paoli E."/>
            <person name="Dittami S."/>
            <person name="Maumus F."/>
            <person name="Michel G."/>
            <person name="Kersting A."/>
            <person name="Lauritano C."/>
            <person name="Lohaus R."/>
            <person name="Toepel M."/>
            <person name="Tonon T."/>
            <person name="Vanneste K."/>
            <person name="Amirebrahimi M."/>
            <person name="Brakel J."/>
            <person name="Bostroem C."/>
            <person name="Chovatia M."/>
            <person name="Grimwood J."/>
            <person name="Jenkins J.W."/>
            <person name="Jueterbock A."/>
            <person name="Mraz A."/>
            <person name="Stam W.T."/>
            <person name="Tice H."/>
            <person name="Bornberg-Bauer E."/>
            <person name="Green P.J."/>
            <person name="Pearson G.A."/>
            <person name="Procaccini G."/>
            <person name="Duarte C.M."/>
            <person name="Schmutz J."/>
            <person name="Reusch T.B.H."/>
            <person name="Van de Peer Y."/>
        </authorList>
    </citation>
    <scope>NUCLEOTIDE SEQUENCE [LARGE SCALE GENOMIC DNA]</scope>
    <source>
        <strain evidence="2">cv. Finnish</strain>
    </source>
</reference>
<organism evidence="1 2">
    <name type="scientific">Zostera marina</name>
    <name type="common">Eelgrass</name>
    <dbReference type="NCBI Taxonomy" id="29655"/>
    <lineage>
        <taxon>Eukaryota</taxon>
        <taxon>Viridiplantae</taxon>
        <taxon>Streptophyta</taxon>
        <taxon>Embryophyta</taxon>
        <taxon>Tracheophyta</taxon>
        <taxon>Spermatophyta</taxon>
        <taxon>Magnoliopsida</taxon>
        <taxon>Liliopsida</taxon>
        <taxon>Zosteraceae</taxon>
        <taxon>Zostera</taxon>
    </lineage>
</organism>
<keyword evidence="2" id="KW-1185">Reference proteome</keyword>
<dbReference type="Proteomes" id="UP000036987">
    <property type="component" value="Unassembled WGS sequence"/>
</dbReference>
<comment type="caution">
    <text evidence="1">The sequence shown here is derived from an EMBL/GenBank/DDBJ whole genome shotgun (WGS) entry which is preliminary data.</text>
</comment>
<gene>
    <name evidence="1" type="ORF">ZOSMA_270G00060</name>
</gene>
<sequence length="61" mass="7192">MNWLAALLRRIVKARRSLSIVEVLSGRSDSDEDYNQDMEMDQMMDELPTTCHYVNCSQRRI</sequence>
<name>A0A0K9PE48_ZOSMR</name>
<protein>
    <submittedName>
        <fullName evidence="1">Uncharacterized protein</fullName>
    </submittedName>
</protein>
<dbReference type="AlphaFoldDB" id="A0A0K9PE48"/>
<proteinExistence type="predicted"/>